<proteinExistence type="predicted"/>
<keyword evidence="1" id="KW-0732">Signal</keyword>
<sequence>MKKMYVTTGCAAALLLFGGVATNVLADNHGDTSWHNEYRVWSPYDHTPARTKINTTAYYNLTTRLSGGDYQNIWAGLYDGTDVSYGHHYRSYVGRSNFLWNNAVEYYGSGIAVRVNFSSWTNGNADGVWSPDSV</sequence>
<reference evidence="2 3" key="1">
    <citation type="submission" date="2019-01" db="EMBL/GenBank/DDBJ databases">
        <title>Whole genome sequence of Lactococcus lactis isolated from cow milk.</title>
        <authorList>
            <person name="Sundararaman A."/>
            <person name="Tamang J.-P."/>
            <person name="Halami P."/>
        </authorList>
    </citation>
    <scope>NUCLEOTIDE SEQUENCE [LARGE SCALE GENOMIC DNA]</scope>
    <source>
        <strain evidence="2 3">C2D</strain>
    </source>
</reference>
<organism evidence="2 3">
    <name type="scientific">Lactococcus lactis</name>
    <dbReference type="NCBI Taxonomy" id="1358"/>
    <lineage>
        <taxon>Bacteria</taxon>
        <taxon>Bacillati</taxon>
        <taxon>Bacillota</taxon>
        <taxon>Bacilli</taxon>
        <taxon>Lactobacillales</taxon>
        <taxon>Streptococcaceae</taxon>
        <taxon>Lactococcus</taxon>
    </lineage>
</organism>
<protein>
    <recommendedName>
        <fullName evidence="4">Lactococcin 972 family bacteriocin</fullName>
    </recommendedName>
</protein>
<feature type="chain" id="PRO_5019056551" description="Lactococcin 972 family bacteriocin" evidence="1">
    <location>
        <begin position="27"/>
        <end position="134"/>
    </location>
</feature>
<name>A0A443L586_9LACT</name>
<dbReference type="EMBL" id="SAXH01000028">
    <property type="protein sequence ID" value="RWR44379.1"/>
    <property type="molecule type" value="Genomic_DNA"/>
</dbReference>
<dbReference type="AlphaFoldDB" id="A0A443L586"/>
<accession>A0A443L586</accession>
<evidence type="ECO:0000313" key="2">
    <source>
        <dbReference type="EMBL" id="RWR44379.1"/>
    </source>
</evidence>
<comment type="caution">
    <text evidence="2">The sequence shown here is derived from an EMBL/GenBank/DDBJ whole genome shotgun (WGS) entry which is preliminary data.</text>
</comment>
<dbReference type="RefSeq" id="WP_128268112.1">
    <property type="nucleotide sequence ID" value="NZ_JACCJA010000028.1"/>
</dbReference>
<evidence type="ECO:0008006" key="4">
    <source>
        <dbReference type="Google" id="ProtNLM"/>
    </source>
</evidence>
<evidence type="ECO:0000256" key="1">
    <source>
        <dbReference type="SAM" id="SignalP"/>
    </source>
</evidence>
<evidence type="ECO:0000313" key="3">
    <source>
        <dbReference type="Proteomes" id="UP000285859"/>
    </source>
</evidence>
<dbReference type="Proteomes" id="UP000285859">
    <property type="component" value="Unassembled WGS sequence"/>
</dbReference>
<gene>
    <name evidence="2" type="ORF">EO246_11805</name>
</gene>
<feature type="signal peptide" evidence="1">
    <location>
        <begin position="1"/>
        <end position="26"/>
    </location>
</feature>